<dbReference type="SUPFAM" id="SSF52833">
    <property type="entry name" value="Thioredoxin-like"/>
    <property type="match status" value="1"/>
</dbReference>
<name>A0ABM9URL3_SARVE</name>
<evidence type="ECO:0000259" key="1">
    <source>
        <dbReference type="Pfam" id="PF01323"/>
    </source>
</evidence>
<dbReference type="InterPro" id="IPR001853">
    <property type="entry name" value="DSBA-like_thioredoxin_dom"/>
</dbReference>
<proteinExistence type="predicted"/>
<comment type="caution">
    <text evidence="2">The sequence shown here is derived from an EMBL/GenBank/DDBJ whole genome shotgun (WGS) entry which is preliminary data.</text>
</comment>
<dbReference type="Pfam" id="PF01323">
    <property type="entry name" value="DSBA"/>
    <property type="match status" value="1"/>
</dbReference>
<organism evidence="2 3">
    <name type="scientific">Sarcina ventriculi</name>
    <name type="common">Clostridium ventriculi</name>
    <dbReference type="NCBI Taxonomy" id="1267"/>
    <lineage>
        <taxon>Bacteria</taxon>
        <taxon>Bacillati</taxon>
        <taxon>Bacillota</taxon>
        <taxon>Clostridia</taxon>
        <taxon>Eubacteriales</taxon>
        <taxon>Clostridiaceae</taxon>
        <taxon>Sarcina</taxon>
    </lineage>
</organism>
<dbReference type="Gene3D" id="3.40.30.10">
    <property type="entry name" value="Glutaredoxin"/>
    <property type="match status" value="1"/>
</dbReference>
<keyword evidence="2" id="KW-0413">Isomerase</keyword>
<dbReference type="GO" id="GO:0016853">
    <property type="term" value="F:isomerase activity"/>
    <property type="evidence" value="ECO:0007669"/>
    <property type="project" value="UniProtKB-KW"/>
</dbReference>
<feature type="domain" description="DSBA-like thioredoxin" evidence="1">
    <location>
        <begin position="5"/>
        <end position="186"/>
    </location>
</feature>
<sequence length="194" mass="22561">MRLNIKVYLDYICPFCFLTTFSFNAAIKNKDVSVEYIPFEIPELKLENDLFRKNFWSNILENTAKNFGHKAKIPDIHRAKSKFASEAYYFADENGKGKEFNSKVYEAFFEKGKDINRIDVLSEVGSEIGIDSDDIKSVLEARKYKEQHEKAIKRGKEEGINAVPTIIIGHTKVVGYKRREFFDSIIEEEIERLK</sequence>
<dbReference type="InterPro" id="IPR036249">
    <property type="entry name" value="Thioredoxin-like_sf"/>
</dbReference>
<dbReference type="PANTHER" id="PTHR13887:SF33">
    <property type="entry name" value="ISOMERASE"/>
    <property type="match status" value="1"/>
</dbReference>
<protein>
    <submittedName>
        <fullName evidence="2">Protein-disulfide isomerase</fullName>
    </submittedName>
</protein>
<dbReference type="EMBL" id="CYZR01000006">
    <property type="protein sequence ID" value="CUO08959.1"/>
    <property type="molecule type" value="Genomic_DNA"/>
</dbReference>
<evidence type="ECO:0000313" key="3">
    <source>
        <dbReference type="Proteomes" id="UP000095488"/>
    </source>
</evidence>
<dbReference type="Proteomes" id="UP000095488">
    <property type="component" value="Unassembled WGS sequence"/>
</dbReference>
<reference evidence="2 3" key="1">
    <citation type="submission" date="2015-09" db="EMBL/GenBank/DDBJ databases">
        <authorList>
            <consortium name="Pathogen Informatics"/>
        </authorList>
    </citation>
    <scope>NUCLEOTIDE SEQUENCE [LARGE SCALE GENOMIC DNA]</scope>
    <source>
        <strain evidence="2 3">2789STDY5834858</strain>
    </source>
</reference>
<dbReference type="RefSeq" id="WP_055259768.1">
    <property type="nucleotide sequence ID" value="NZ_CABIXL010000006.1"/>
</dbReference>
<keyword evidence="3" id="KW-1185">Reference proteome</keyword>
<evidence type="ECO:0000313" key="2">
    <source>
        <dbReference type="EMBL" id="CUO08959.1"/>
    </source>
</evidence>
<dbReference type="PANTHER" id="PTHR13887">
    <property type="entry name" value="GLUTATHIONE S-TRANSFERASE KAPPA"/>
    <property type="match status" value="1"/>
</dbReference>
<accession>A0ABM9URL3</accession>
<gene>
    <name evidence="2" type="ORF">ERS852473_01863</name>
</gene>